<dbReference type="InterPro" id="IPR000868">
    <property type="entry name" value="Isochorismatase-like_dom"/>
</dbReference>
<dbReference type="Gene3D" id="3.40.50.850">
    <property type="entry name" value="Isochorismatase-like"/>
    <property type="match status" value="1"/>
</dbReference>
<dbReference type="InterPro" id="IPR036380">
    <property type="entry name" value="Isochorismatase-like_sf"/>
</dbReference>
<name>A0A9D6Z366_9BACT</name>
<dbReference type="PANTHER" id="PTHR43540">
    <property type="entry name" value="PEROXYUREIDOACRYLATE/UREIDOACRYLATE AMIDOHYDROLASE-RELATED"/>
    <property type="match status" value="1"/>
</dbReference>
<dbReference type="EMBL" id="JACRDE010000204">
    <property type="protein sequence ID" value="MBI5249297.1"/>
    <property type="molecule type" value="Genomic_DNA"/>
</dbReference>
<evidence type="ECO:0000313" key="3">
    <source>
        <dbReference type="EMBL" id="MBI5249297.1"/>
    </source>
</evidence>
<proteinExistence type="predicted"/>
<dbReference type="GO" id="GO:0016787">
    <property type="term" value="F:hydrolase activity"/>
    <property type="evidence" value="ECO:0007669"/>
    <property type="project" value="UniProtKB-KW"/>
</dbReference>
<dbReference type="Proteomes" id="UP000807825">
    <property type="component" value="Unassembled WGS sequence"/>
</dbReference>
<dbReference type="AlphaFoldDB" id="A0A9D6Z366"/>
<organism evidence="3 4">
    <name type="scientific">Desulfomonile tiedjei</name>
    <dbReference type="NCBI Taxonomy" id="2358"/>
    <lineage>
        <taxon>Bacteria</taxon>
        <taxon>Pseudomonadati</taxon>
        <taxon>Thermodesulfobacteriota</taxon>
        <taxon>Desulfomonilia</taxon>
        <taxon>Desulfomonilales</taxon>
        <taxon>Desulfomonilaceae</taxon>
        <taxon>Desulfomonile</taxon>
    </lineage>
</organism>
<dbReference type="SUPFAM" id="SSF52499">
    <property type="entry name" value="Isochorismatase-like hydrolases"/>
    <property type="match status" value="1"/>
</dbReference>
<dbReference type="InterPro" id="IPR050272">
    <property type="entry name" value="Isochorismatase-like_hydrls"/>
</dbReference>
<dbReference type="Pfam" id="PF00857">
    <property type="entry name" value="Isochorismatase"/>
    <property type="match status" value="1"/>
</dbReference>
<dbReference type="PANTHER" id="PTHR43540:SF10">
    <property type="entry name" value="ISOCHORISMATASE"/>
    <property type="match status" value="1"/>
</dbReference>
<comment type="caution">
    <text evidence="3">The sequence shown here is derived from an EMBL/GenBank/DDBJ whole genome shotgun (WGS) entry which is preliminary data.</text>
</comment>
<accession>A0A9D6Z366</accession>
<feature type="non-terminal residue" evidence="3">
    <location>
        <position position="187"/>
    </location>
</feature>
<sequence length="187" mass="20506">MSKYALIIVDMIKDNFNTQGHGAMDVEAKKIIPAVRELGGAFRQRGGPVVFACDSFMPGDFIFRGKMPPHAIRGTGGDHPISELDMQPTDLYLPKRRMSAFYKTDLDQTLRTWGVDTVAVCGIVTNVCVLLTALDAVQNDFSSIIVSDASACHKPSIHEATLESYRKLILTPIFRIMSASEVVSELG</sequence>
<reference evidence="3" key="1">
    <citation type="submission" date="2020-07" db="EMBL/GenBank/DDBJ databases">
        <title>Huge and variable diversity of episymbiotic CPR bacteria and DPANN archaea in groundwater ecosystems.</title>
        <authorList>
            <person name="He C.Y."/>
            <person name="Keren R."/>
            <person name="Whittaker M."/>
            <person name="Farag I.F."/>
            <person name="Doudna J."/>
            <person name="Cate J.H.D."/>
            <person name="Banfield J.F."/>
        </authorList>
    </citation>
    <scope>NUCLEOTIDE SEQUENCE</scope>
    <source>
        <strain evidence="3">NC_groundwater_1664_Pr3_B-0.1um_52_9</strain>
    </source>
</reference>
<feature type="domain" description="Isochorismatase-like" evidence="2">
    <location>
        <begin position="5"/>
        <end position="168"/>
    </location>
</feature>
<evidence type="ECO:0000259" key="2">
    <source>
        <dbReference type="Pfam" id="PF00857"/>
    </source>
</evidence>
<keyword evidence="1 3" id="KW-0378">Hydrolase</keyword>
<protein>
    <submittedName>
        <fullName evidence="3">Cysteine hydrolase</fullName>
    </submittedName>
</protein>
<dbReference type="CDD" id="cd00431">
    <property type="entry name" value="cysteine_hydrolases"/>
    <property type="match status" value="1"/>
</dbReference>
<gene>
    <name evidence="3" type="ORF">HY912_07365</name>
</gene>
<evidence type="ECO:0000313" key="4">
    <source>
        <dbReference type="Proteomes" id="UP000807825"/>
    </source>
</evidence>
<evidence type="ECO:0000256" key="1">
    <source>
        <dbReference type="ARBA" id="ARBA00022801"/>
    </source>
</evidence>